<evidence type="ECO:0000313" key="3">
    <source>
        <dbReference type="EMBL" id="GAG49367.1"/>
    </source>
</evidence>
<comment type="caution">
    <text evidence="3">The sequence shown here is derived from an EMBL/GenBank/DDBJ whole genome shotgun (WGS) entry which is preliminary data.</text>
</comment>
<dbReference type="GO" id="GO:0000175">
    <property type="term" value="F:3'-5'-RNA exonuclease activity"/>
    <property type="evidence" value="ECO:0007669"/>
    <property type="project" value="TreeGrafter"/>
</dbReference>
<keyword evidence="1" id="KW-0694">RNA-binding</keyword>
<dbReference type="EMBL" id="BARS01050541">
    <property type="protein sequence ID" value="GAG49367.1"/>
    <property type="molecule type" value="Genomic_DNA"/>
</dbReference>
<dbReference type="InterPro" id="IPR012162">
    <property type="entry name" value="PNPase"/>
</dbReference>
<sequence length="148" mass="16101">MIIHKEVEIGGKPLVIETGKMAKQADGAVTLRYGDTVMLVTAVASNTPREGVDFLPLTVDYREANYAAGKIPGGFFRREGRPNEKEVLTCRMIDRPLRPLFPEGWNCETQVIGMLLSTDKENDSDVLAITGASLALGISDIPFPIPIA</sequence>
<organism evidence="3">
    <name type="scientific">marine sediment metagenome</name>
    <dbReference type="NCBI Taxonomy" id="412755"/>
    <lineage>
        <taxon>unclassified sequences</taxon>
        <taxon>metagenomes</taxon>
        <taxon>ecological metagenomes</taxon>
    </lineage>
</organism>
<evidence type="ECO:0000259" key="2">
    <source>
        <dbReference type="Pfam" id="PF01138"/>
    </source>
</evidence>
<dbReference type="AlphaFoldDB" id="X0YR81"/>
<dbReference type="GO" id="GO:0003723">
    <property type="term" value="F:RNA binding"/>
    <property type="evidence" value="ECO:0007669"/>
    <property type="project" value="UniProtKB-KW"/>
</dbReference>
<name>X0YR81_9ZZZZ</name>
<proteinExistence type="predicted"/>
<dbReference type="GO" id="GO:0004654">
    <property type="term" value="F:polyribonucleotide nucleotidyltransferase activity"/>
    <property type="evidence" value="ECO:0007669"/>
    <property type="project" value="InterPro"/>
</dbReference>
<dbReference type="InterPro" id="IPR001247">
    <property type="entry name" value="ExoRNase_PH_dom1"/>
</dbReference>
<protein>
    <recommendedName>
        <fullName evidence="2">Exoribonuclease phosphorolytic domain-containing protein</fullName>
    </recommendedName>
</protein>
<gene>
    <name evidence="3" type="ORF">S01H1_75435</name>
</gene>
<feature type="domain" description="Exoribonuclease phosphorolytic" evidence="2">
    <location>
        <begin position="12"/>
        <end position="142"/>
    </location>
</feature>
<dbReference type="InterPro" id="IPR020568">
    <property type="entry name" value="Ribosomal_Su5_D2-typ_SF"/>
</dbReference>
<dbReference type="PANTHER" id="PTHR11252:SF0">
    <property type="entry name" value="POLYRIBONUCLEOTIDE NUCLEOTIDYLTRANSFERASE 1, MITOCHONDRIAL"/>
    <property type="match status" value="1"/>
</dbReference>
<evidence type="ECO:0000256" key="1">
    <source>
        <dbReference type="ARBA" id="ARBA00022884"/>
    </source>
</evidence>
<dbReference type="GO" id="GO:0005829">
    <property type="term" value="C:cytosol"/>
    <property type="evidence" value="ECO:0007669"/>
    <property type="project" value="TreeGrafter"/>
</dbReference>
<reference evidence="3" key="1">
    <citation type="journal article" date="2014" name="Front. Microbiol.">
        <title>High frequency of phylogenetically diverse reductive dehalogenase-homologous genes in deep subseafloor sedimentary metagenomes.</title>
        <authorList>
            <person name="Kawai M."/>
            <person name="Futagami T."/>
            <person name="Toyoda A."/>
            <person name="Takaki Y."/>
            <person name="Nishi S."/>
            <person name="Hori S."/>
            <person name="Arai W."/>
            <person name="Tsubouchi T."/>
            <person name="Morono Y."/>
            <person name="Uchiyama I."/>
            <person name="Ito T."/>
            <person name="Fujiyama A."/>
            <person name="Inagaki F."/>
            <person name="Takami H."/>
        </authorList>
    </citation>
    <scope>NUCLEOTIDE SEQUENCE</scope>
    <source>
        <strain evidence="3">Expedition CK06-06</strain>
    </source>
</reference>
<dbReference type="PANTHER" id="PTHR11252">
    <property type="entry name" value="POLYRIBONUCLEOTIDE NUCLEOTIDYLTRANSFERASE"/>
    <property type="match status" value="1"/>
</dbReference>
<dbReference type="GO" id="GO:0006402">
    <property type="term" value="P:mRNA catabolic process"/>
    <property type="evidence" value="ECO:0007669"/>
    <property type="project" value="InterPro"/>
</dbReference>
<dbReference type="Pfam" id="PF01138">
    <property type="entry name" value="RNase_PH"/>
    <property type="match status" value="1"/>
</dbReference>
<dbReference type="Gene3D" id="3.30.230.70">
    <property type="entry name" value="GHMP Kinase, N-terminal domain"/>
    <property type="match status" value="1"/>
</dbReference>
<accession>X0YR81</accession>
<dbReference type="InterPro" id="IPR027408">
    <property type="entry name" value="PNPase/RNase_PH_dom_sf"/>
</dbReference>
<feature type="non-terminal residue" evidence="3">
    <location>
        <position position="148"/>
    </location>
</feature>
<dbReference type="SUPFAM" id="SSF54211">
    <property type="entry name" value="Ribosomal protein S5 domain 2-like"/>
    <property type="match status" value="1"/>
</dbReference>